<accession>A0A9D2Q971</accession>
<dbReference type="Pfam" id="PF15542">
    <property type="entry name" value="Ntox50"/>
    <property type="match status" value="1"/>
</dbReference>
<sequence length="511" mass="57069">MLSPEFLAALPESVVALFLQVEEDLLEDIARRIAKTDGITDTAKWQAWRYEQVKLFSSNALQTLAQATGKSKEELVQLFREAALETLAADNEIYTAAGLTVPETLSPTLQNILQSGYLQTGQMMENFTATTANTVTRQFENALDRAWLQINTGGFTYQQAIRKAIQTLAQDGLSAIVYPSGHRDTIETAVRRAVLTGVNQTAAKLQIARMEEMGCEFVEVTAHPGARPEHAVWQGKVFHIGGAVTVDGVYYPDFVTATGYGTGAGLGGWNCRHNFFPFFPGLSKRAYTDEMLAQLDAKEISYQGKDYTRYEASQMQRALERKIRKAKREHLSLDAAGQDTAESAVKLRQARAQLNDFLKETGLRQDNFREQVAGFGRSAAARATALAKRTEQAYNQNKVAALALIRSDSFPKTLNRGNQLKHIREEGREIGNRSFLYGTLKDAQELVNEYSGTGELRFDRKGNWTHKEFVKVDFVIGEWRNLETGISTPTHRFTIHYGKKGTHIVPAKEEQ</sequence>
<protein>
    <submittedName>
        <fullName evidence="3">Phage capsid protein</fullName>
    </submittedName>
</protein>
<dbReference type="InterPro" id="IPR009319">
    <property type="entry name" value="Phage_A118_VSP1"/>
</dbReference>
<comment type="caution">
    <text evidence="3">The sequence shown here is derived from an EMBL/GenBank/DDBJ whole genome shotgun (WGS) entry which is preliminary data.</text>
</comment>
<dbReference type="GO" id="GO:0005198">
    <property type="term" value="F:structural molecule activity"/>
    <property type="evidence" value="ECO:0007669"/>
    <property type="project" value="InterPro"/>
</dbReference>
<dbReference type="EMBL" id="DWWA01000053">
    <property type="protein sequence ID" value="HJC73200.1"/>
    <property type="molecule type" value="Genomic_DNA"/>
</dbReference>
<dbReference type="AlphaFoldDB" id="A0A9D2Q971"/>
<dbReference type="Proteomes" id="UP000823918">
    <property type="component" value="Unassembled WGS sequence"/>
</dbReference>
<dbReference type="InterPro" id="IPR029100">
    <property type="entry name" value="Ntox50"/>
</dbReference>
<organism evidence="3 4">
    <name type="scientific">Candidatus Ruthenibacterium merdavium</name>
    <dbReference type="NCBI Taxonomy" id="2838752"/>
    <lineage>
        <taxon>Bacteria</taxon>
        <taxon>Bacillati</taxon>
        <taxon>Bacillota</taxon>
        <taxon>Clostridia</taxon>
        <taxon>Eubacteriales</taxon>
        <taxon>Oscillospiraceae</taxon>
        <taxon>Ruthenibacterium</taxon>
    </lineage>
</organism>
<reference evidence="3" key="1">
    <citation type="journal article" date="2021" name="PeerJ">
        <title>Extensive microbial diversity within the chicken gut microbiome revealed by metagenomics and culture.</title>
        <authorList>
            <person name="Gilroy R."/>
            <person name="Ravi A."/>
            <person name="Getino M."/>
            <person name="Pursley I."/>
            <person name="Horton D.L."/>
            <person name="Alikhan N.F."/>
            <person name="Baker D."/>
            <person name="Gharbi K."/>
            <person name="Hall N."/>
            <person name="Watson M."/>
            <person name="Adriaenssens E.M."/>
            <person name="Foster-Nyarko E."/>
            <person name="Jarju S."/>
            <person name="Secka A."/>
            <person name="Antonio M."/>
            <person name="Oren A."/>
            <person name="Chaudhuri R.R."/>
            <person name="La Ragione R."/>
            <person name="Hildebrand F."/>
            <person name="Pallen M.J."/>
        </authorList>
    </citation>
    <scope>NUCLEOTIDE SEQUENCE</scope>
    <source>
        <strain evidence="3">5933</strain>
    </source>
</reference>
<name>A0A9D2Q971_9FIRM</name>
<evidence type="ECO:0000313" key="4">
    <source>
        <dbReference type="Proteomes" id="UP000823918"/>
    </source>
</evidence>
<dbReference type="Pfam" id="PF06152">
    <property type="entry name" value="Phage_min_cap2"/>
    <property type="match status" value="1"/>
</dbReference>
<feature type="domain" description="Bacterial toxin 50" evidence="2">
    <location>
        <begin position="415"/>
        <end position="506"/>
    </location>
</feature>
<feature type="coiled-coil region" evidence="1">
    <location>
        <begin position="309"/>
        <end position="336"/>
    </location>
</feature>
<evidence type="ECO:0000313" key="3">
    <source>
        <dbReference type="EMBL" id="HJC73200.1"/>
    </source>
</evidence>
<evidence type="ECO:0000256" key="1">
    <source>
        <dbReference type="SAM" id="Coils"/>
    </source>
</evidence>
<proteinExistence type="predicted"/>
<evidence type="ECO:0000259" key="2">
    <source>
        <dbReference type="Pfam" id="PF15542"/>
    </source>
</evidence>
<gene>
    <name evidence="3" type="ORF">H9698_10485</name>
</gene>
<reference evidence="3" key="2">
    <citation type="submission" date="2021-04" db="EMBL/GenBank/DDBJ databases">
        <authorList>
            <person name="Gilroy R."/>
        </authorList>
    </citation>
    <scope>NUCLEOTIDE SEQUENCE</scope>
    <source>
        <strain evidence="3">5933</strain>
    </source>
</reference>
<keyword evidence="1" id="KW-0175">Coiled coil</keyword>